<comment type="caution">
    <text evidence="1">The sequence shown here is derived from an EMBL/GenBank/DDBJ whole genome shotgun (WGS) entry which is preliminary data.</text>
</comment>
<proteinExistence type="predicted"/>
<gene>
    <name evidence="1" type="ORF">OIU85_017922</name>
</gene>
<accession>A0A9Q0ZIE7</accession>
<organism evidence="1 2">
    <name type="scientific">Salix viminalis</name>
    <name type="common">Common osier</name>
    <name type="synonym">Basket willow</name>
    <dbReference type="NCBI Taxonomy" id="40686"/>
    <lineage>
        <taxon>Eukaryota</taxon>
        <taxon>Viridiplantae</taxon>
        <taxon>Streptophyta</taxon>
        <taxon>Embryophyta</taxon>
        <taxon>Tracheophyta</taxon>
        <taxon>Spermatophyta</taxon>
        <taxon>Magnoliopsida</taxon>
        <taxon>eudicotyledons</taxon>
        <taxon>Gunneridae</taxon>
        <taxon>Pentapetalae</taxon>
        <taxon>rosids</taxon>
        <taxon>fabids</taxon>
        <taxon>Malpighiales</taxon>
        <taxon>Salicaceae</taxon>
        <taxon>Saliceae</taxon>
        <taxon>Salix</taxon>
    </lineage>
</organism>
<protein>
    <submittedName>
        <fullName evidence="1">Uncharacterized protein</fullName>
    </submittedName>
</protein>
<reference evidence="1" key="1">
    <citation type="submission" date="2022-11" db="EMBL/GenBank/DDBJ databases">
        <authorList>
            <person name="Hyden B.L."/>
            <person name="Feng K."/>
            <person name="Yates T."/>
            <person name="Jawdy S."/>
            <person name="Smart L.B."/>
            <person name="Muchero W."/>
        </authorList>
    </citation>
    <scope>NUCLEOTIDE SEQUENCE</scope>
    <source>
        <tissue evidence="1">Shoot tip</tissue>
    </source>
</reference>
<sequence length="117" mass="13573">MSINDKTLEPIIKNCNIYPRKLKSSYRALIHCLLVFKIKESELVLFIFFRLFRLFQSTAHAAGFFSFFSSLSGEREGEKIEGEGDCAHLHKKNRSFSRRLVTLNDIQSIMIGVEDQR</sequence>
<evidence type="ECO:0000313" key="2">
    <source>
        <dbReference type="Proteomes" id="UP001151529"/>
    </source>
</evidence>
<dbReference type="EMBL" id="JAPFFL010000003">
    <property type="protein sequence ID" value="KAJ6735641.1"/>
    <property type="molecule type" value="Genomic_DNA"/>
</dbReference>
<name>A0A9Q0ZIE7_SALVM</name>
<reference evidence="1" key="2">
    <citation type="journal article" date="2023" name="Int. J. Mol. Sci.">
        <title>De Novo Assembly and Annotation of 11 Diverse Shrub Willow (Salix) Genomes Reveals Novel Gene Organization in Sex-Linked Regions.</title>
        <authorList>
            <person name="Hyden B."/>
            <person name="Feng K."/>
            <person name="Yates T.B."/>
            <person name="Jawdy S."/>
            <person name="Cereghino C."/>
            <person name="Smart L.B."/>
            <person name="Muchero W."/>
        </authorList>
    </citation>
    <scope>NUCLEOTIDE SEQUENCE [LARGE SCALE GENOMIC DNA]</scope>
    <source>
        <tissue evidence="1">Shoot tip</tissue>
    </source>
</reference>
<dbReference type="AlphaFoldDB" id="A0A9Q0ZIE7"/>
<evidence type="ECO:0000313" key="1">
    <source>
        <dbReference type="EMBL" id="KAJ6735641.1"/>
    </source>
</evidence>
<keyword evidence="2" id="KW-1185">Reference proteome</keyword>
<dbReference type="Proteomes" id="UP001151529">
    <property type="component" value="Chromosome 5"/>
</dbReference>